<evidence type="ECO:0000313" key="2">
    <source>
        <dbReference type="EMBL" id="ASO20917.1"/>
    </source>
</evidence>
<dbReference type="Gene3D" id="1.20.140.10">
    <property type="entry name" value="Butyryl-CoA Dehydrogenase, subunit A, domain 3"/>
    <property type="match status" value="1"/>
</dbReference>
<dbReference type="Proteomes" id="UP000204221">
    <property type="component" value="Chromosome"/>
</dbReference>
<dbReference type="InterPro" id="IPR037069">
    <property type="entry name" value="AcylCoA_DH/ox_N_sf"/>
</dbReference>
<dbReference type="InterPro" id="IPR036250">
    <property type="entry name" value="AcylCo_DH-like_C"/>
</dbReference>
<dbReference type="InterPro" id="IPR013786">
    <property type="entry name" value="AcylCoA_DH/ox_N"/>
</dbReference>
<evidence type="ECO:0000256" key="1">
    <source>
        <dbReference type="ARBA" id="ARBA00023002"/>
    </source>
</evidence>
<dbReference type="SUPFAM" id="SSF47203">
    <property type="entry name" value="Acyl-CoA dehydrogenase C-terminal domain-like"/>
    <property type="match status" value="1"/>
</dbReference>
<dbReference type="PIRSF" id="PIRSF016578">
    <property type="entry name" value="HsaA"/>
    <property type="match status" value="1"/>
</dbReference>
<dbReference type="AlphaFoldDB" id="A0A221W643"/>
<dbReference type="InterPro" id="IPR046373">
    <property type="entry name" value="Acyl-CoA_Oxase/DH_mid-dom_sf"/>
</dbReference>
<dbReference type="KEGG" id="ahg:AHOG_16455"/>
<sequence>MSVATNAPSDDPSPAGPQLTEDEVVARAERLARTLVDRQAETEQRTFYAEDVHEQFRAAGFYRILVPRRFGGHEFSAETFLRVSTALARGCPSTGWMYCLGAAHALAAATFFDERAQTELFADGDFISPATINPSGSARRADDGGWIIRGTWPYCSGAPYATHFIGHTIVESAQGAPGTPLLFIIPRSGWTMLNDWGDQLGLQGSGSHSIRIDDAYVPPHHALESVHLSEMDVSRGTVGRRLHGNPEYGGGPLSFMLLESASLAVGMAQGALDAYEELMRTRKTMFAAVLRAEDPDYQLWYGQAGGMIAAAEAAVRNAAQQWSAVCAAGPSAFTREQDLRIATICREVIRLCWQAVEGYLFRTAGSSSVRLGSRIERVWRDMSTLHSHVGVGVLLASVATREFTKARFGVR</sequence>
<protein>
    <submittedName>
        <fullName evidence="2">Flavin-dependent monooxygenase, oxygenase subunit HsaA</fullName>
        <ecNumber evidence="2">1.14.14.12</ecNumber>
    </submittedName>
</protein>
<organism evidence="2 3">
    <name type="scientific">Actinoalloteichus hoggarensis</name>
    <dbReference type="NCBI Taxonomy" id="1470176"/>
    <lineage>
        <taxon>Bacteria</taxon>
        <taxon>Bacillati</taxon>
        <taxon>Actinomycetota</taxon>
        <taxon>Actinomycetes</taxon>
        <taxon>Pseudonocardiales</taxon>
        <taxon>Pseudonocardiaceae</taxon>
        <taxon>Actinoalloteichus</taxon>
    </lineage>
</organism>
<reference evidence="2 3" key="1">
    <citation type="submission" date="2017-07" db="EMBL/GenBank/DDBJ databases">
        <title>Complete genome sequence of Actinoalloteichus hoggarensis DSM 45943, type strain of Actinoalloteichus hoggarensis.</title>
        <authorList>
            <person name="Ruckert C."/>
            <person name="Nouioui I."/>
            <person name="Willmese J."/>
            <person name="van Wezel G."/>
            <person name="Klenk H.-P."/>
            <person name="Kalinowski J."/>
            <person name="Zotchev S.B."/>
        </authorList>
    </citation>
    <scope>NUCLEOTIDE SEQUENCE [LARGE SCALE GENOMIC DNA]</scope>
    <source>
        <strain evidence="2 3">DSM 45943</strain>
    </source>
</reference>
<dbReference type="SUPFAM" id="SSF56645">
    <property type="entry name" value="Acyl-CoA dehydrogenase NM domain-like"/>
    <property type="match status" value="1"/>
</dbReference>
<accession>A0A221W643</accession>
<dbReference type="GO" id="GO:0006552">
    <property type="term" value="P:L-leucine catabolic process"/>
    <property type="evidence" value="ECO:0007669"/>
    <property type="project" value="TreeGrafter"/>
</dbReference>
<dbReference type="EC" id="1.14.14.12" evidence="2"/>
<dbReference type="InterPro" id="IPR009100">
    <property type="entry name" value="AcylCoA_DH/oxidase_NM_dom_sf"/>
</dbReference>
<name>A0A221W643_9PSEU</name>
<dbReference type="Gene3D" id="1.10.540.10">
    <property type="entry name" value="Acyl-CoA dehydrogenase/oxidase, N-terminal domain"/>
    <property type="match status" value="1"/>
</dbReference>
<dbReference type="RefSeq" id="WP_093942182.1">
    <property type="nucleotide sequence ID" value="NZ_CP022521.1"/>
</dbReference>
<dbReference type="PANTHER" id="PTHR43884">
    <property type="entry name" value="ACYL-COA DEHYDROGENASE"/>
    <property type="match status" value="1"/>
</dbReference>
<dbReference type="Gene3D" id="2.40.110.10">
    <property type="entry name" value="Butyryl-CoA Dehydrogenase, subunit A, domain 2"/>
    <property type="match status" value="1"/>
</dbReference>
<keyword evidence="1 2" id="KW-0560">Oxidoreductase</keyword>
<keyword evidence="2" id="KW-0503">Monooxygenase</keyword>
<dbReference type="Pfam" id="PF08028">
    <property type="entry name" value="Acyl-CoA_dh_2"/>
    <property type="match status" value="1"/>
</dbReference>
<gene>
    <name evidence="2" type="primary">hsaA1</name>
    <name evidence="2" type="ORF">AHOG_16455</name>
</gene>
<dbReference type="InterPro" id="IPR013107">
    <property type="entry name" value="Acyl-CoA_DH_C"/>
</dbReference>
<evidence type="ECO:0000313" key="3">
    <source>
        <dbReference type="Proteomes" id="UP000204221"/>
    </source>
</evidence>
<dbReference type="PANTHER" id="PTHR43884:SF12">
    <property type="entry name" value="ISOVALERYL-COA DEHYDROGENASE, MITOCHONDRIAL-RELATED"/>
    <property type="match status" value="1"/>
</dbReference>
<dbReference type="GO" id="GO:0008470">
    <property type="term" value="F:3-methylbutanoyl-CoA dehydrogenase activity"/>
    <property type="evidence" value="ECO:0007669"/>
    <property type="project" value="TreeGrafter"/>
</dbReference>
<dbReference type="GO" id="GO:0050660">
    <property type="term" value="F:flavin adenine dinucleotide binding"/>
    <property type="evidence" value="ECO:0007669"/>
    <property type="project" value="InterPro"/>
</dbReference>
<proteinExistence type="predicted"/>
<dbReference type="EMBL" id="CP022521">
    <property type="protein sequence ID" value="ASO20917.1"/>
    <property type="molecule type" value="Genomic_DNA"/>
</dbReference>
<dbReference type="GO" id="GO:0036383">
    <property type="term" value="F:3-hydroxy-9,10-secoandrosta-1,3,5(10)-triene-9,17-dione monooxygenase activity"/>
    <property type="evidence" value="ECO:0007669"/>
    <property type="project" value="UniProtKB-EC"/>
</dbReference>
<dbReference type="OrthoDB" id="3402961at2"/>
<keyword evidence="3" id="KW-1185">Reference proteome</keyword>
<dbReference type="Pfam" id="PF02771">
    <property type="entry name" value="Acyl-CoA_dh_N"/>
    <property type="match status" value="1"/>
</dbReference>